<proteinExistence type="predicted"/>
<gene>
    <name evidence="2" type="ordered locus">Tsac_1117</name>
</gene>
<dbReference type="KEGG" id="tsh:Tsac_1117"/>
<dbReference type="PRINTS" id="PR01754">
    <property type="entry name" value="SACTRNSFRASE"/>
</dbReference>
<dbReference type="STRING" id="1094508.Tsac_1117"/>
<dbReference type="AlphaFoldDB" id="I3VUD5"/>
<dbReference type="Gene3D" id="3.40.630.30">
    <property type="match status" value="1"/>
</dbReference>
<reference evidence="2 3" key="1">
    <citation type="journal article" date="2014" name="Appl. Environ. Microbiol.">
        <title>Profile of Secreted Hydrolases, Associated Proteins, and SlpA in Thermoanaerobacterium saccharolyticum during the Degradation of Hemicellulose.</title>
        <authorList>
            <person name="Currie D.H."/>
            <person name="Guss A.M."/>
            <person name="Herring C.D."/>
            <person name="Giannone R.J."/>
            <person name="Johnson C.M."/>
            <person name="Lankford P.K."/>
            <person name="Brown S.D."/>
            <person name="Hettich R.L."/>
            <person name="Lynd L.R."/>
        </authorList>
    </citation>
    <scope>NUCLEOTIDE SEQUENCE [LARGE SCALE GENOMIC DNA]</scope>
    <source>
        <strain evidence="3">DSM 8691 / JW/SL-YS485</strain>
    </source>
</reference>
<dbReference type="EMBL" id="CP003184">
    <property type="protein sequence ID" value="AFK86130.1"/>
    <property type="molecule type" value="Genomic_DNA"/>
</dbReference>
<dbReference type="InterPro" id="IPR000182">
    <property type="entry name" value="GNAT_dom"/>
</dbReference>
<dbReference type="BioCyc" id="TSAC1094508:GLMA-1139-MONOMER"/>
<dbReference type="GO" id="GO:0016747">
    <property type="term" value="F:acyltransferase activity, transferring groups other than amino-acyl groups"/>
    <property type="evidence" value="ECO:0007669"/>
    <property type="project" value="InterPro"/>
</dbReference>
<organism evidence="2 3">
    <name type="scientific">Thermoanaerobacterium saccharolyticum (strain DSM 8691 / JW/SL-YS485)</name>
    <dbReference type="NCBI Taxonomy" id="1094508"/>
    <lineage>
        <taxon>Bacteria</taxon>
        <taxon>Bacillati</taxon>
        <taxon>Bacillota</taxon>
        <taxon>Clostridia</taxon>
        <taxon>Thermoanaerobacterales</taxon>
        <taxon>Thermoanaerobacteraceae</taxon>
        <taxon>Thermoanaerobacterium</taxon>
    </lineage>
</organism>
<dbReference type="PROSITE" id="PS51186">
    <property type="entry name" value="GNAT"/>
    <property type="match status" value="1"/>
</dbReference>
<dbReference type="InterPro" id="IPR008125">
    <property type="entry name" value="Streptothricin_AcTrfase"/>
</dbReference>
<dbReference type="Proteomes" id="UP000006178">
    <property type="component" value="Chromosome"/>
</dbReference>
<dbReference type="Pfam" id="PF00583">
    <property type="entry name" value="Acetyltransf_1"/>
    <property type="match status" value="1"/>
</dbReference>
<evidence type="ECO:0000313" key="2">
    <source>
        <dbReference type="EMBL" id="AFK86130.1"/>
    </source>
</evidence>
<keyword evidence="3" id="KW-1185">Reference proteome</keyword>
<protein>
    <submittedName>
        <fullName evidence="2">GCN5-related N-acetyltransferase</fullName>
    </submittedName>
</protein>
<accession>I3VUD5</accession>
<feature type="domain" description="N-acetyltransferase" evidence="1">
    <location>
        <begin position="1"/>
        <end position="115"/>
    </location>
</feature>
<evidence type="ECO:0000259" key="1">
    <source>
        <dbReference type="PROSITE" id="PS51186"/>
    </source>
</evidence>
<evidence type="ECO:0000313" key="3">
    <source>
        <dbReference type="Proteomes" id="UP000006178"/>
    </source>
</evidence>
<dbReference type="SUPFAM" id="SSF55729">
    <property type="entry name" value="Acyl-CoA N-acyltransferases (Nat)"/>
    <property type="match status" value="1"/>
</dbReference>
<dbReference type="RefSeq" id="WP_014758014.1">
    <property type="nucleotide sequence ID" value="NC_017992.1"/>
</dbReference>
<name>I3VUD5_THESW</name>
<dbReference type="eggNOG" id="COG0456">
    <property type="taxonomic scope" value="Bacteria"/>
</dbReference>
<sequence length="115" mass="13613">MATLLILSNELPFSYEKHYPNDGINYEEYIDNHDKTVFLAYMDEEVAGQIILRRNWNKYAYIEDIRVKSKFRRKKIGQKLMNAAIGWAKENNMLGIMFETQNNNVETCKFGVFFT</sequence>
<dbReference type="InterPro" id="IPR016181">
    <property type="entry name" value="Acyl_CoA_acyltransferase"/>
</dbReference>
<dbReference type="CDD" id="cd04301">
    <property type="entry name" value="NAT_SF"/>
    <property type="match status" value="1"/>
</dbReference>